<dbReference type="CDD" id="cd16146">
    <property type="entry name" value="ARS_like"/>
    <property type="match status" value="1"/>
</dbReference>
<dbReference type="SUPFAM" id="SSF53649">
    <property type="entry name" value="Alkaline phosphatase-like"/>
    <property type="match status" value="1"/>
</dbReference>
<dbReference type="GO" id="GO:0046872">
    <property type="term" value="F:metal ion binding"/>
    <property type="evidence" value="ECO:0007669"/>
    <property type="project" value="UniProtKB-KW"/>
</dbReference>
<evidence type="ECO:0000256" key="1">
    <source>
        <dbReference type="ARBA" id="ARBA00008779"/>
    </source>
</evidence>
<dbReference type="Proteomes" id="UP001142175">
    <property type="component" value="Unassembled WGS sequence"/>
</dbReference>
<keyword evidence="2" id="KW-0479">Metal-binding</keyword>
<dbReference type="Gene3D" id="3.30.1120.10">
    <property type="match status" value="1"/>
</dbReference>
<comment type="similarity">
    <text evidence="1">Belongs to the sulfatase family.</text>
</comment>
<feature type="chain" id="PRO_5040823622" evidence="5">
    <location>
        <begin position="24"/>
        <end position="577"/>
    </location>
</feature>
<name>A0A9X2SZN5_9BACT</name>
<dbReference type="EMBL" id="JANSUY010000001">
    <property type="protein sequence ID" value="MCR9014121.1"/>
    <property type="molecule type" value="Genomic_DNA"/>
</dbReference>
<protein>
    <submittedName>
        <fullName evidence="7">Arylsulfatase</fullName>
    </submittedName>
</protein>
<organism evidence="7 8">
    <name type="scientific">Aquiflexum gelatinilyticum</name>
    <dbReference type="NCBI Taxonomy" id="2961943"/>
    <lineage>
        <taxon>Bacteria</taxon>
        <taxon>Pseudomonadati</taxon>
        <taxon>Bacteroidota</taxon>
        <taxon>Cytophagia</taxon>
        <taxon>Cytophagales</taxon>
        <taxon>Cyclobacteriaceae</taxon>
        <taxon>Aquiflexum</taxon>
    </lineage>
</organism>
<keyword evidence="3" id="KW-0378">Hydrolase</keyword>
<dbReference type="Gene3D" id="3.40.720.10">
    <property type="entry name" value="Alkaline Phosphatase, subunit A"/>
    <property type="match status" value="1"/>
</dbReference>
<evidence type="ECO:0000313" key="7">
    <source>
        <dbReference type="EMBL" id="MCR9014121.1"/>
    </source>
</evidence>
<dbReference type="AlphaFoldDB" id="A0A9X2SZN5"/>
<evidence type="ECO:0000313" key="8">
    <source>
        <dbReference type="Proteomes" id="UP001142175"/>
    </source>
</evidence>
<comment type="caution">
    <text evidence="7">The sequence shown here is derived from an EMBL/GenBank/DDBJ whole genome shotgun (WGS) entry which is preliminary data.</text>
</comment>
<dbReference type="PROSITE" id="PS51257">
    <property type="entry name" value="PROKAR_LIPOPROTEIN"/>
    <property type="match status" value="1"/>
</dbReference>
<feature type="signal peptide" evidence="5">
    <location>
        <begin position="1"/>
        <end position="23"/>
    </location>
</feature>
<dbReference type="InterPro" id="IPR017850">
    <property type="entry name" value="Alkaline_phosphatase_core_sf"/>
</dbReference>
<keyword evidence="8" id="KW-1185">Reference proteome</keyword>
<proteinExistence type="inferred from homology"/>
<reference evidence="7" key="1">
    <citation type="submission" date="2022-08" db="EMBL/GenBank/DDBJ databases">
        <authorList>
            <person name="Zhang D."/>
        </authorList>
    </citation>
    <scope>NUCLEOTIDE SEQUENCE</scope>
    <source>
        <strain evidence="7">XJ19-11</strain>
    </source>
</reference>
<sequence>MKFTPSLCFLLLFAWLFFSSCQVKPTPPKPNVLLIITDDQGWGDLSFHGNKLIETPNIDSLASQSIVFDRFYVSPVCAPTRASLLTGRYHPATGTTWVTHRMEVMREEELTIAEILQSNGYRTGLFGKWHQGKQFPHDPIGQGFEEFLGFTEGHLNNYFDSKLTHNFEEVPFEGYLPDFLTDKTVDFMEGEAPFFAMISFNTPHSPFQVPDSYFDKYKVKGLSDKDAAVYGMVENIDDNIGKLMSFLKQSGKLDNTIVIFMTDNGPNGVRFNGGMKGTKAHLDEGGVRVPFFMRIPGQDTQVIKPWAAHIDVLPTLMDILEIKIAEEIEVHGKSLLPLIKGNPQWEDRYFFTHHVNQDFDTIPGAIRNQKYLLTLQKNKKELYDLENDYSQNHNILVENTQLAELMEKEYLAWFQNVTKKGITPPLIQVGHAHVPRIELPAPDGKMEGGVMFKGKMGWANDWFVGFSSEADRVSWDIETVQDSDYEIYLQLSNAAPFQIILEMNEDEWEIEVPKAYFAEEISSPDRVPRGEVTEKKWPLVPLGKKRFEKGPLKLALGTKGGADANLEIKSVILKRVD</sequence>
<dbReference type="Pfam" id="PF00884">
    <property type="entry name" value="Sulfatase"/>
    <property type="match status" value="1"/>
</dbReference>
<keyword evidence="4" id="KW-0106">Calcium</keyword>
<keyword evidence="5" id="KW-0732">Signal</keyword>
<dbReference type="PROSITE" id="PS00523">
    <property type="entry name" value="SULFATASE_1"/>
    <property type="match status" value="1"/>
</dbReference>
<accession>A0A9X2SZN5</accession>
<dbReference type="InterPro" id="IPR000917">
    <property type="entry name" value="Sulfatase_N"/>
</dbReference>
<feature type="domain" description="Sulfatase N-terminal" evidence="6">
    <location>
        <begin position="30"/>
        <end position="321"/>
    </location>
</feature>
<evidence type="ECO:0000259" key="6">
    <source>
        <dbReference type="Pfam" id="PF00884"/>
    </source>
</evidence>
<dbReference type="RefSeq" id="WP_258421995.1">
    <property type="nucleotide sequence ID" value="NZ_JANSUY010000001.1"/>
</dbReference>
<gene>
    <name evidence="7" type="ORF">NU887_03680</name>
</gene>
<evidence type="ECO:0000256" key="2">
    <source>
        <dbReference type="ARBA" id="ARBA00022723"/>
    </source>
</evidence>
<dbReference type="InterPro" id="IPR024607">
    <property type="entry name" value="Sulfatase_CS"/>
</dbReference>
<evidence type="ECO:0000256" key="3">
    <source>
        <dbReference type="ARBA" id="ARBA00022801"/>
    </source>
</evidence>
<evidence type="ECO:0000256" key="5">
    <source>
        <dbReference type="SAM" id="SignalP"/>
    </source>
</evidence>
<evidence type="ECO:0000256" key="4">
    <source>
        <dbReference type="ARBA" id="ARBA00022837"/>
    </source>
</evidence>
<dbReference type="PANTHER" id="PTHR42693:SF53">
    <property type="entry name" value="ENDO-4-O-SULFATASE"/>
    <property type="match status" value="1"/>
</dbReference>
<dbReference type="GO" id="GO:0004065">
    <property type="term" value="F:arylsulfatase activity"/>
    <property type="evidence" value="ECO:0007669"/>
    <property type="project" value="TreeGrafter"/>
</dbReference>
<dbReference type="PANTHER" id="PTHR42693">
    <property type="entry name" value="ARYLSULFATASE FAMILY MEMBER"/>
    <property type="match status" value="1"/>
</dbReference>
<dbReference type="InterPro" id="IPR050738">
    <property type="entry name" value="Sulfatase"/>
</dbReference>